<dbReference type="EMBL" id="BJTG01000003">
    <property type="protein sequence ID" value="GEJ56744.1"/>
    <property type="molecule type" value="Genomic_DNA"/>
</dbReference>
<protein>
    <recommendedName>
        <fullName evidence="2">Cytochrome c-552/4 domain-containing protein</fullName>
    </recommendedName>
</protein>
<comment type="caution">
    <text evidence="3">The sequence shown here is derived from an EMBL/GenBank/DDBJ whole genome shotgun (WGS) entry which is preliminary data.</text>
</comment>
<dbReference type="Gene3D" id="1.10.1130.10">
    <property type="entry name" value="Flavocytochrome C3, Chain A"/>
    <property type="match status" value="1"/>
</dbReference>
<feature type="chain" id="PRO_5029862418" description="Cytochrome c-552/4 domain-containing protein" evidence="1">
    <location>
        <begin position="25"/>
        <end position="505"/>
    </location>
</feature>
<organism evidence="3 4">
    <name type="scientific">Anaeromyxobacter diazotrophicus</name>
    <dbReference type="NCBI Taxonomy" id="2590199"/>
    <lineage>
        <taxon>Bacteria</taxon>
        <taxon>Pseudomonadati</taxon>
        <taxon>Myxococcota</taxon>
        <taxon>Myxococcia</taxon>
        <taxon>Myxococcales</taxon>
        <taxon>Cystobacterineae</taxon>
        <taxon>Anaeromyxobacteraceae</taxon>
        <taxon>Anaeromyxobacter</taxon>
    </lineage>
</organism>
<name>A0A7I9VK14_9BACT</name>
<proteinExistence type="predicted"/>
<dbReference type="Pfam" id="PF13435">
    <property type="entry name" value="Cytochrome_C554"/>
    <property type="match status" value="1"/>
</dbReference>
<reference evidence="4" key="1">
    <citation type="journal article" date="2020" name="Appl. Environ. Microbiol.">
        <title>Diazotrophic Anaeromyxobacter Isolates from Soils.</title>
        <authorList>
            <person name="Masuda Y."/>
            <person name="Yamanaka H."/>
            <person name="Xu Z.X."/>
            <person name="Shiratori Y."/>
            <person name="Aono T."/>
            <person name="Amachi S."/>
            <person name="Senoo K."/>
            <person name="Itoh H."/>
        </authorList>
    </citation>
    <scope>NUCLEOTIDE SEQUENCE [LARGE SCALE GENOMIC DNA]</scope>
    <source>
        <strain evidence="4">R267</strain>
    </source>
</reference>
<keyword evidence="1" id="KW-0732">Signal</keyword>
<feature type="signal peptide" evidence="1">
    <location>
        <begin position="1"/>
        <end position="24"/>
    </location>
</feature>
<dbReference type="InterPro" id="IPR023155">
    <property type="entry name" value="Cyt_c-552/4"/>
</dbReference>
<accession>A0A7I9VK14</accession>
<dbReference type="InterPro" id="IPR036280">
    <property type="entry name" value="Multihaem_cyt_sf"/>
</dbReference>
<dbReference type="SUPFAM" id="SSF48695">
    <property type="entry name" value="Multiheme cytochromes"/>
    <property type="match status" value="1"/>
</dbReference>
<feature type="domain" description="Cytochrome c-552/4" evidence="2">
    <location>
        <begin position="379"/>
        <end position="446"/>
    </location>
</feature>
<dbReference type="Gene3D" id="3.60.21.10">
    <property type="match status" value="1"/>
</dbReference>
<sequence length="505" mass="53127">MRKLGARWAAVALLWLAAPGPAGAAARAYPDHVTLVYTADLFGTLEPCGCSQDQRGGLARMAAALARIRAEGQPVFFVAGGDLLFEGRPAGDLAVQQELAARTAARALAAMRLDAFAPGERDLVLGPAFLRGLALPAGDRFTLRAGGRPLVALGPPGAVPAAPVRIGLVHEGGTRAAAARAEEARREGLALLLASHRGEVLEDDVNRAALEGPVPVVQVQGRGQSLARVDLYLRGDLARGFTALPDAAARDEELELLELRTADYARRRAGALASGAAELARALDGKLAELAARAREVRARPVPEPPRDRPSLVVSFVALGERLPQDPRVRAILDRHHAEVARQNLARARAAPRPCPAPAAGAAAYVGTDEAPRGAVSSCKGCHPEAVAQWETTRHARAWATLVRVGREHDLACVGCHVTGWREPGGACDIAAVEGRRDVQCEACHGPASLHALDPPGHLVRRPGEAVCRGCHTPEHSTRFELRSYLQGVIGAGHGDGLRGRDGPP</sequence>
<evidence type="ECO:0000313" key="3">
    <source>
        <dbReference type="EMBL" id="GEJ56744.1"/>
    </source>
</evidence>
<evidence type="ECO:0000313" key="4">
    <source>
        <dbReference type="Proteomes" id="UP000503640"/>
    </source>
</evidence>
<dbReference type="RefSeq" id="WP_176064224.1">
    <property type="nucleotide sequence ID" value="NZ_BJTG01000003.1"/>
</dbReference>
<evidence type="ECO:0000256" key="1">
    <source>
        <dbReference type="SAM" id="SignalP"/>
    </source>
</evidence>
<dbReference type="SUPFAM" id="SSF56300">
    <property type="entry name" value="Metallo-dependent phosphatases"/>
    <property type="match status" value="1"/>
</dbReference>
<dbReference type="Proteomes" id="UP000503640">
    <property type="component" value="Unassembled WGS sequence"/>
</dbReference>
<gene>
    <name evidence="3" type="ORF">AMYX_14850</name>
</gene>
<dbReference type="AlphaFoldDB" id="A0A7I9VK14"/>
<keyword evidence="4" id="KW-1185">Reference proteome</keyword>
<evidence type="ECO:0000259" key="2">
    <source>
        <dbReference type="Pfam" id="PF13435"/>
    </source>
</evidence>
<dbReference type="InterPro" id="IPR029052">
    <property type="entry name" value="Metallo-depent_PP-like"/>
</dbReference>